<accession>M5U2J7</accession>
<protein>
    <submittedName>
        <fullName evidence="1">Uncharacterized protein</fullName>
    </submittedName>
</protein>
<dbReference type="EMBL" id="ANOH01000449">
    <property type="protein sequence ID" value="EMI52081.1"/>
    <property type="molecule type" value="Genomic_DNA"/>
</dbReference>
<evidence type="ECO:0000313" key="1">
    <source>
        <dbReference type="EMBL" id="EMI52081.1"/>
    </source>
</evidence>
<name>M5U2J7_9BACT</name>
<proteinExistence type="predicted"/>
<organism evidence="1 2">
    <name type="scientific">Rhodopirellula sallentina SM41</name>
    <dbReference type="NCBI Taxonomy" id="1263870"/>
    <lineage>
        <taxon>Bacteria</taxon>
        <taxon>Pseudomonadati</taxon>
        <taxon>Planctomycetota</taxon>
        <taxon>Planctomycetia</taxon>
        <taxon>Pirellulales</taxon>
        <taxon>Pirellulaceae</taxon>
        <taxon>Rhodopirellula</taxon>
    </lineage>
</organism>
<dbReference type="Proteomes" id="UP000011885">
    <property type="component" value="Unassembled WGS sequence"/>
</dbReference>
<keyword evidence="2" id="KW-1185">Reference proteome</keyword>
<dbReference type="PATRIC" id="fig|1263870.3.peg.6861"/>
<dbReference type="AlphaFoldDB" id="M5U2J7"/>
<reference evidence="1 2" key="1">
    <citation type="journal article" date="2013" name="Mar. Genomics">
        <title>Expression of sulfatases in Rhodopirellula baltica and the diversity of sulfatases in the genus Rhodopirellula.</title>
        <authorList>
            <person name="Wegner C.E."/>
            <person name="Richter-Heitmann T."/>
            <person name="Klindworth A."/>
            <person name="Klockow C."/>
            <person name="Richter M."/>
            <person name="Achstetter T."/>
            <person name="Glockner F.O."/>
            <person name="Harder J."/>
        </authorList>
    </citation>
    <scope>NUCLEOTIDE SEQUENCE [LARGE SCALE GENOMIC DNA]</scope>
    <source>
        <strain evidence="1 2">SM41</strain>
    </source>
</reference>
<comment type="caution">
    <text evidence="1">The sequence shown here is derived from an EMBL/GenBank/DDBJ whole genome shotgun (WGS) entry which is preliminary data.</text>
</comment>
<evidence type="ECO:0000313" key="2">
    <source>
        <dbReference type="Proteomes" id="UP000011885"/>
    </source>
</evidence>
<sequence length="46" mass="4683">MDVDRNGGSIVTTVRTLLGSIAPDTAFQDGGSETIAREAIANAPPP</sequence>
<gene>
    <name evidence="1" type="ORF">RSSM_06477</name>
</gene>